<protein>
    <submittedName>
        <fullName evidence="1">Uncharacterized protein</fullName>
    </submittedName>
</protein>
<evidence type="ECO:0000313" key="2">
    <source>
        <dbReference type="Proteomes" id="UP000638462"/>
    </source>
</evidence>
<reference evidence="2" key="1">
    <citation type="journal article" date="2019" name="Int. J. Syst. Evol. Microbiol.">
        <title>The Global Catalogue of Microorganisms (GCM) 10K type strain sequencing project: providing services to taxonomists for standard genome sequencing and annotation.</title>
        <authorList>
            <consortium name="The Broad Institute Genomics Platform"/>
            <consortium name="The Broad Institute Genome Sequencing Center for Infectious Disease"/>
            <person name="Wu L."/>
            <person name="Ma J."/>
        </authorList>
    </citation>
    <scope>NUCLEOTIDE SEQUENCE [LARGE SCALE GENOMIC DNA]</scope>
    <source>
        <strain evidence="2">CGMCC 1.15394</strain>
    </source>
</reference>
<gene>
    <name evidence="1" type="ORF">GCM10008027_00650</name>
</gene>
<evidence type="ECO:0000313" key="1">
    <source>
        <dbReference type="EMBL" id="GGE79855.1"/>
    </source>
</evidence>
<dbReference type="RefSeq" id="WP_055196952.1">
    <property type="nucleotide sequence ID" value="NZ_BMIT01000001.1"/>
</dbReference>
<name>A0ABQ1T4H3_9GAMM</name>
<comment type="caution">
    <text evidence="1">The sequence shown here is derived from an EMBL/GenBank/DDBJ whole genome shotgun (WGS) entry which is preliminary data.</text>
</comment>
<keyword evidence="2" id="KW-1185">Reference proteome</keyword>
<organism evidence="1 2">
    <name type="scientific">Pseudoalteromonas gelatinilytica</name>
    <dbReference type="NCBI Taxonomy" id="1703256"/>
    <lineage>
        <taxon>Bacteria</taxon>
        <taxon>Pseudomonadati</taxon>
        <taxon>Pseudomonadota</taxon>
        <taxon>Gammaproteobacteria</taxon>
        <taxon>Alteromonadales</taxon>
        <taxon>Pseudoalteromonadaceae</taxon>
        <taxon>Pseudoalteromonas</taxon>
    </lineage>
</organism>
<dbReference type="EMBL" id="BMIT01000001">
    <property type="protein sequence ID" value="GGE79855.1"/>
    <property type="molecule type" value="Genomic_DNA"/>
</dbReference>
<proteinExistence type="predicted"/>
<dbReference type="Proteomes" id="UP000638462">
    <property type="component" value="Unassembled WGS sequence"/>
</dbReference>
<accession>A0ABQ1T4H3</accession>
<sequence length="132" mass="15907">MNNKTENDQTPFIHLFTRKTRTPEHWDDRFRVCWYFDSDSLDYIYEHKNERFQTNGFVLSKGLVEQLPEELQSKFFEANERGLIFSVFGSIMQKYLAENVTDEELFSIFGISKKRCFSSEAYDEFEEMIDFF</sequence>